<evidence type="ECO:0000256" key="1">
    <source>
        <dbReference type="SAM" id="MobiDB-lite"/>
    </source>
</evidence>
<feature type="region of interest" description="Disordered" evidence="1">
    <location>
        <begin position="1"/>
        <end position="58"/>
    </location>
</feature>
<feature type="compositionally biased region" description="Polar residues" evidence="1">
    <location>
        <begin position="1"/>
        <end position="17"/>
    </location>
</feature>
<feature type="compositionally biased region" description="Polar residues" evidence="1">
    <location>
        <begin position="31"/>
        <end position="45"/>
    </location>
</feature>
<dbReference type="AlphaFoldDB" id="A0A2S7YPA9"/>
<evidence type="ECO:0000313" key="3">
    <source>
        <dbReference type="Proteomes" id="UP000237441"/>
    </source>
</evidence>
<evidence type="ECO:0000313" key="2">
    <source>
        <dbReference type="EMBL" id="PQK18036.1"/>
    </source>
</evidence>
<gene>
    <name evidence="2" type="ORF">BB8028_0010g00272</name>
</gene>
<sequence>MNGMPSDQRQLSRSSSMGRVDSRANGDRRGSQSNRGVVNSTNGQNMHGYDDPVLSYYS</sequence>
<dbReference type="Proteomes" id="UP000237441">
    <property type="component" value="Unassembled WGS sequence"/>
</dbReference>
<feature type="compositionally biased region" description="Basic and acidic residues" evidence="1">
    <location>
        <begin position="20"/>
        <end position="30"/>
    </location>
</feature>
<protein>
    <submittedName>
        <fullName evidence="2">Uncharacterized protein</fullName>
    </submittedName>
</protein>
<accession>A0A2S7YPA9</accession>
<comment type="caution">
    <text evidence="2">The sequence shown here is derived from an EMBL/GenBank/DDBJ whole genome shotgun (WGS) entry which is preliminary data.</text>
</comment>
<reference evidence="2 3" key="1">
    <citation type="submission" date="2016-07" db="EMBL/GenBank/DDBJ databases">
        <title>Comparative genomics of the entomopathogenic fungus Beauveria bassiana.</title>
        <authorList>
            <person name="Valero Jimenez C.A."/>
            <person name="Zwaan B.J."/>
            <person name="Van Kan J.A."/>
            <person name="Takken W."/>
            <person name="Debets A.J."/>
            <person name="Schoustra S.E."/>
            <person name="Koenraadt C.J."/>
        </authorList>
    </citation>
    <scope>NUCLEOTIDE SEQUENCE [LARGE SCALE GENOMIC DNA]</scope>
    <source>
        <strain evidence="2 3">ARSEF 8028</strain>
    </source>
</reference>
<name>A0A2S7YPA9_BEABA</name>
<dbReference type="EMBL" id="JRHA01000010">
    <property type="protein sequence ID" value="PQK18036.1"/>
    <property type="molecule type" value="Genomic_DNA"/>
</dbReference>
<proteinExistence type="predicted"/>
<organism evidence="2 3">
    <name type="scientific">Beauveria bassiana</name>
    <name type="common">White muscardine disease fungus</name>
    <name type="synonym">Tritirachium shiotae</name>
    <dbReference type="NCBI Taxonomy" id="176275"/>
    <lineage>
        <taxon>Eukaryota</taxon>
        <taxon>Fungi</taxon>
        <taxon>Dikarya</taxon>
        <taxon>Ascomycota</taxon>
        <taxon>Pezizomycotina</taxon>
        <taxon>Sordariomycetes</taxon>
        <taxon>Hypocreomycetidae</taxon>
        <taxon>Hypocreales</taxon>
        <taxon>Cordycipitaceae</taxon>
        <taxon>Beauveria</taxon>
    </lineage>
</organism>